<comment type="caution">
    <text evidence="1">The sequence shown here is derived from an EMBL/GenBank/DDBJ whole genome shotgun (WGS) entry which is preliminary data.</text>
</comment>
<keyword evidence="2" id="KW-1185">Reference proteome</keyword>
<proteinExistence type="predicted"/>
<dbReference type="OrthoDB" id="5760051at2"/>
<sequence length="236" mass="26743">MKDILEPLLYPQNLFLFALLVCCVYYRKKGLWCLFGFYYLVGNNFVANQVRSWYPDFKPQTVATSASSVNAVVLGCGGSATALPACAKARLQRVVQLLPKQAGSVVITTRYCKPYVDYLMQKNVNIAINCFNGGDNTYQEFASLAQRYGINADYIVTSQFHGWRVRQLIDYHQLPSQVVTTSSQTFRPVNCGYNCFFTVNLSNFDLYSKLIAEFSSYSVFVLTRGWTSWYQAPTAE</sequence>
<protein>
    <recommendedName>
        <fullName evidence="3">DUF218 domain-containing protein</fullName>
    </recommendedName>
</protein>
<dbReference type="AlphaFoldDB" id="A0A1E7Q7X6"/>
<dbReference type="Proteomes" id="UP000242258">
    <property type="component" value="Unassembled WGS sequence"/>
</dbReference>
<name>A0A1E7Q7X6_9GAMM</name>
<evidence type="ECO:0000313" key="1">
    <source>
        <dbReference type="EMBL" id="OEY70201.1"/>
    </source>
</evidence>
<dbReference type="RefSeq" id="WP_070049755.1">
    <property type="nucleotide sequence ID" value="NZ_CBCSDO010000008.1"/>
</dbReference>
<reference evidence="2" key="1">
    <citation type="submission" date="2016-09" db="EMBL/GenBank/DDBJ databases">
        <authorList>
            <person name="Wan X."/>
            <person name="Hou S."/>
        </authorList>
    </citation>
    <scope>NUCLEOTIDE SEQUENCE [LARGE SCALE GENOMIC DNA]</scope>
    <source>
        <strain evidence="2">KH87</strain>
    </source>
</reference>
<gene>
    <name evidence="1" type="ORF">BI198_11975</name>
</gene>
<evidence type="ECO:0008006" key="3">
    <source>
        <dbReference type="Google" id="ProtNLM"/>
    </source>
</evidence>
<organism evidence="1 2">
    <name type="scientific">Rheinheimera salexigens</name>
    <dbReference type="NCBI Taxonomy" id="1628148"/>
    <lineage>
        <taxon>Bacteria</taxon>
        <taxon>Pseudomonadati</taxon>
        <taxon>Pseudomonadota</taxon>
        <taxon>Gammaproteobacteria</taxon>
        <taxon>Chromatiales</taxon>
        <taxon>Chromatiaceae</taxon>
        <taxon>Rheinheimera</taxon>
    </lineage>
</organism>
<evidence type="ECO:0000313" key="2">
    <source>
        <dbReference type="Proteomes" id="UP000242258"/>
    </source>
</evidence>
<dbReference type="EMBL" id="MKEK01000001">
    <property type="protein sequence ID" value="OEY70201.1"/>
    <property type="molecule type" value="Genomic_DNA"/>
</dbReference>
<accession>A0A1E7Q7X6</accession>
<dbReference type="STRING" id="1628148.BI198_11975"/>